<gene>
    <name evidence="5" type="ORF">GT037_003270</name>
</gene>
<evidence type="ECO:0000256" key="1">
    <source>
        <dbReference type="ARBA" id="ARBA00004123"/>
    </source>
</evidence>
<evidence type="ECO:0000256" key="2">
    <source>
        <dbReference type="ARBA" id="ARBA00023242"/>
    </source>
</evidence>
<dbReference type="GO" id="GO:0000723">
    <property type="term" value="P:telomere maintenance"/>
    <property type="evidence" value="ECO:0007669"/>
    <property type="project" value="TreeGrafter"/>
</dbReference>
<dbReference type="SUPFAM" id="SSF49899">
    <property type="entry name" value="Concanavalin A-like lectins/glucanases"/>
    <property type="match status" value="1"/>
</dbReference>
<dbReference type="GO" id="GO:0030896">
    <property type="term" value="C:checkpoint clamp complex"/>
    <property type="evidence" value="ECO:0007669"/>
    <property type="project" value="InterPro"/>
</dbReference>
<proteinExistence type="predicted"/>
<keyword evidence="6" id="KW-1185">Reference proteome</keyword>
<dbReference type="Gene3D" id="3.70.10.10">
    <property type="match status" value="1"/>
</dbReference>
<comment type="caution">
    <text evidence="5">The sequence shown here is derived from an EMBL/GenBank/DDBJ whole genome shotgun (WGS) entry which is preliminary data.</text>
</comment>
<dbReference type="PANTHER" id="PTHR12900">
    <property type="entry name" value="MITOTIC AND DNA DAMAGE CHECKPOINT PROTEIN HUS1"/>
    <property type="match status" value="1"/>
</dbReference>
<dbReference type="GO" id="GO:0070007">
    <property type="term" value="F:glutamic-type endopeptidase activity"/>
    <property type="evidence" value="ECO:0007669"/>
    <property type="project" value="InterPro"/>
</dbReference>
<dbReference type="RefSeq" id="XP_038789595.1">
    <property type="nucleotide sequence ID" value="XM_038928317.1"/>
</dbReference>
<reference evidence="5" key="1">
    <citation type="submission" date="2020-01" db="EMBL/GenBank/DDBJ databases">
        <authorList>
            <person name="Feng Z.H.Z."/>
        </authorList>
    </citation>
    <scope>NUCLEOTIDE SEQUENCE</scope>
    <source>
        <strain evidence="5">CBS107.38</strain>
    </source>
</reference>
<evidence type="ECO:0000256" key="4">
    <source>
        <dbReference type="SAM" id="SignalP"/>
    </source>
</evidence>
<dbReference type="AlphaFoldDB" id="A0A8H7EGZ0"/>
<feature type="region of interest" description="Disordered" evidence="3">
    <location>
        <begin position="318"/>
        <end position="338"/>
    </location>
</feature>
<evidence type="ECO:0000313" key="6">
    <source>
        <dbReference type="Proteomes" id="UP000596902"/>
    </source>
</evidence>
<dbReference type="Pfam" id="PF04005">
    <property type="entry name" value="Hus1"/>
    <property type="match status" value="1"/>
</dbReference>
<dbReference type="InterPro" id="IPR007150">
    <property type="entry name" value="HUS1/Mec3"/>
</dbReference>
<feature type="compositionally biased region" description="Acidic residues" evidence="3">
    <location>
        <begin position="327"/>
        <end position="338"/>
    </location>
</feature>
<dbReference type="GeneID" id="62201495"/>
<dbReference type="GO" id="GO:0006289">
    <property type="term" value="P:nucleotide-excision repair"/>
    <property type="evidence" value="ECO:0007669"/>
    <property type="project" value="TreeGrafter"/>
</dbReference>
<dbReference type="Proteomes" id="UP000596902">
    <property type="component" value="Unassembled WGS sequence"/>
</dbReference>
<dbReference type="GO" id="GO:0000724">
    <property type="term" value="P:double-strand break repair via homologous recombination"/>
    <property type="evidence" value="ECO:0007669"/>
    <property type="project" value="TreeGrafter"/>
</dbReference>
<accession>A0A8H7EGZ0</accession>
<keyword evidence="2" id="KW-0539">Nucleus</keyword>
<name>A0A8H7EGZ0_9PLEO</name>
<dbReference type="EMBL" id="JAAABM010000003">
    <property type="protein sequence ID" value="KAF7679522.1"/>
    <property type="molecule type" value="Genomic_DNA"/>
</dbReference>
<feature type="signal peptide" evidence="4">
    <location>
        <begin position="1"/>
        <end position="16"/>
    </location>
</feature>
<dbReference type="GO" id="GO:0031573">
    <property type="term" value="P:mitotic intra-S DNA damage checkpoint signaling"/>
    <property type="evidence" value="ECO:0007669"/>
    <property type="project" value="TreeGrafter"/>
</dbReference>
<dbReference type="GO" id="GO:0044778">
    <property type="term" value="P:meiotic DNA integrity checkpoint signaling"/>
    <property type="evidence" value="ECO:0007669"/>
    <property type="project" value="TreeGrafter"/>
</dbReference>
<dbReference type="GO" id="GO:0006508">
    <property type="term" value="P:proteolysis"/>
    <property type="evidence" value="ECO:0007669"/>
    <property type="project" value="InterPro"/>
</dbReference>
<dbReference type="GO" id="GO:0035861">
    <property type="term" value="C:site of double-strand break"/>
    <property type="evidence" value="ECO:0007669"/>
    <property type="project" value="TreeGrafter"/>
</dbReference>
<comment type="subcellular location">
    <subcellularLocation>
        <location evidence="1">Nucleus</location>
    </subcellularLocation>
</comment>
<dbReference type="InterPro" id="IPR013320">
    <property type="entry name" value="ConA-like_dom_sf"/>
</dbReference>
<keyword evidence="4" id="KW-0732">Signal</keyword>
<reference evidence="5" key="2">
    <citation type="submission" date="2020-08" db="EMBL/GenBank/DDBJ databases">
        <title>Draft Genome Sequence of Cumin Blight Pathogen Alternaria burnsii.</title>
        <authorList>
            <person name="Feng Z."/>
        </authorList>
    </citation>
    <scope>NUCLEOTIDE SEQUENCE</scope>
    <source>
        <strain evidence="5">CBS107.38</strain>
    </source>
</reference>
<dbReference type="CDD" id="cd13426">
    <property type="entry name" value="Peptidase_G1"/>
    <property type="match status" value="1"/>
</dbReference>
<organism evidence="5 6">
    <name type="scientific">Alternaria burnsii</name>
    <dbReference type="NCBI Taxonomy" id="1187904"/>
    <lineage>
        <taxon>Eukaryota</taxon>
        <taxon>Fungi</taxon>
        <taxon>Dikarya</taxon>
        <taxon>Ascomycota</taxon>
        <taxon>Pezizomycotina</taxon>
        <taxon>Dothideomycetes</taxon>
        <taxon>Pleosporomycetidae</taxon>
        <taxon>Pleosporales</taxon>
        <taxon>Pleosporineae</taxon>
        <taxon>Pleosporaceae</taxon>
        <taxon>Alternaria</taxon>
        <taxon>Alternaria sect. Alternaria</taxon>
    </lineage>
</organism>
<evidence type="ECO:0000256" key="3">
    <source>
        <dbReference type="SAM" id="MobiDB-lite"/>
    </source>
</evidence>
<feature type="chain" id="PRO_5034707498" evidence="4">
    <location>
        <begin position="17"/>
        <end position="1202"/>
    </location>
</feature>
<dbReference type="GO" id="GO:0033314">
    <property type="term" value="P:mitotic DNA replication checkpoint signaling"/>
    <property type="evidence" value="ECO:0007669"/>
    <property type="project" value="TreeGrafter"/>
</dbReference>
<sequence>MRTAALWACCVSAASAAFDLNRGGAVLKAPAGDSFATVTGTFTVPNLSGTNRLSIWVGIGDTLEQDNVLGGGIVYNSTLNSFSAYFPGPVTDTTSTVPVANGNSITVTVNLAAAGGTVTIENKTQNKRTTQTLAAPPGVDPFALTALAADWFVQAYQVIPGQLVATPNFGTVSFTAVTATTKSGVNVPISGAGRYEIQGTSGQMYSKTTISSTELTASLNSLGPLAWVKLSEEQVCFTIIPEQGTQVWAVLSIDSIFESISVQSAADNVINLEVPLASLNRALKSAFNATSAQIRLTKKDNLPVLALTVTTTPSSNTYSAFPTTLTNEDDDDDEYGDDDDDGFDAAFDNEFGGGNRETIITQEIPIRVLAPDTVAHLHEPVCREPDVHIILPPLIQLKSISDRFTKLALADTTKASSATTAARTRLDVSANMHGCLKISIRSDAMNISSIWTDLSNPELDPGHVAGGEDGVAEHPSTRMKQLGSADGRSEQGWATVRIDGRDWGKVMSVGRLGGRVIACFCHEHALILYVYLPNDNGEDESVLTNFKLRAPLPDYASCFVLPFHDSIKYVYARVFERDRLIRVYLSYCNMDEAPFTASLPSHTSNLSDVHTVNTDDTCFLTNLATELVHRIIDFIPPASHIDFACSCKHLYACSADVFKRHRDAQLKYGVASDVDPATIPTLLRSAFGYGDPILAWHVRSLEVWYDRRGWDLWKMLDFETPVDQSMQSPIAWEFIPGEIDDYLERLEQGQGRLLPRRIDEARTQILDGHDTYLKALLIVHCPRLRDVKFVLPARHEVETYSCLGWLDTFINDSHNKKTSWGPGLQNLQSAAVGLPSGTWVDDAFHPNTEPLNSIGMLVQFLRLPHLERLYFKDLEDTSDDEVSWDVLVPAGTSSIKHLFLDNCGELHSEPLNAIVAAPSALQTACFRAGDALLEHADNWVSSLGTCQGQSLESLMFYGYDSNGSIHGYRCGAFRPEELNDHRALKHVCMDISDFELEALYNIKDDREEWESDGALAERTFFECVKQYEVIVLWGSLGNFYVQWEPTEEQGFEDAVLAVLSGSESCTLAMYLENVEKHSRNLSGIESPSQPIEKDKIWFRRAIETARKRGVDLHTLTNRNKPIHQIEFPEAPDKYDLKTGPWGERPEDWVFNVYTGRREPQGCGKCGDCDVCFGYYSKEMWDGLKKEPRKIRYDGKNEDGIED</sequence>
<evidence type="ECO:0000313" key="5">
    <source>
        <dbReference type="EMBL" id="KAF7679522.1"/>
    </source>
</evidence>
<protein>
    <submittedName>
        <fullName evidence="5">Cell cycle checkpoint protein</fullName>
    </submittedName>
</protein>
<dbReference type="PANTHER" id="PTHR12900:SF0">
    <property type="entry name" value="CHECKPOINT PROTEIN"/>
    <property type="match status" value="1"/>
</dbReference>